<dbReference type="InterPro" id="IPR017259">
    <property type="entry name" value="UCP037672"/>
</dbReference>
<feature type="transmembrane region" description="Helical" evidence="1">
    <location>
        <begin position="6"/>
        <end position="26"/>
    </location>
</feature>
<dbReference type="Pfam" id="PF12650">
    <property type="entry name" value="DUF3784"/>
    <property type="match status" value="1"/>
</dbReference>
<keyword evidence="1" id="KW-1133">Transmembrane helix</keyword>
<protein>
    <submittedName>
        <fullName evidence="2">DUF3784 domain-containing protein</fullName>
    </submittedName>
</protein>
<dbReference type="Proteomes" id="UP001437460">
    <property type="component" value="Unassembled WGS sequence"/>
</dbReference>
<feature type="transmembrane region" description="Helical" evidence="1">
    <location>
        <begin position="47"/>
        <end position="68"/>
    </location>
</feature>
<accession>A0ABV1HN29</accession>
<sequence length="103" mass="12091">MNVTCIFFGVIFTITGFMFACGKGHIHFSSWKNMTQEEKEKIKIVPLCRNIGEVIVLNGLIFLLKGLWLGFENHWFVTAMIAWFIVAGFDLWYIEKSDRYYKK</sequence>
<keyword evidence="1" id="KW-0472">Membrane</keyword>
<keyword evidence="3" id="KW-1185">Reference proteome</keyword>
<name>A0ABV1HN29_9FIRM</name>
<comment type="caution">
    <text evidence="2">The sequence shown here is derived from an EMBL/GenBank/DDBJ whole genome shotgun (WGS) entry which is preliminary data.</text>
</comment>
<evidence type="ECO:0000313" key="3">
    <source>
        <dbReference type="Proteomes" id="UP001437460"/>
    </source>
</evidence>
<organism evidence="2 3">
    <name type="scientific">Ventrimonas faecis</name>
    <dbReference type="NCBI Taxonomy" id="3133170"/>
    <lineage>
        <taxon>Bacteria</taxon>
        <taxon>Bacillati</taxon>
        <taxon>Bacillota</taxon>
        <taxon>Clostridia</taxon>
        <taxon>Lachnospirales</taxon>
        <taxon>Lachnospiraceae</taxon>
        <taxon>Ventrimonas</taxon>
    </lineage>
</organism>
<keyword evidence="1" id="KW-0812">Transmembrane</keyword>
<feature type="transmembrane region" description="Helical" evidence="1">
    <location>
        <begin position="74"/>
        <end position="94"/>
    </location>
</feature>
<evidence type="ECO:0000256" key="1">
    <source>
        <dbReference type="SAM" id="Phobius"/>
    </source>
</evidence>
<gene>
    <name evidence="2" type="ORF">WMO41_07505</name>
</gene>
<proteinExistence type="predicted"/>
<evidence type="ECO:0000313" key="2">
    <source>
        <dbReference type="EMBL" id="MEQ2563008.1"/>
    </source>
</evidence>
<reference evidence="2 3" key="1">
    <citation type="submission" date="2024-03" db="EMBL/GenBank/DDBJ databases">
        <title>Human intestinal bacterial collection.</title>
        <authorList>
            <person name="Pauvert C."/>
            <person name="Hitch T.C.A."/>
            <person name="Clavel T."/>
        </authorList>
    </citation>
    <scope>NUCLEOTIDE SEQUENCE [LARGE SCALE GENOMIC DNA]</scope>
    <source>
        <strain evidence="2 3">CLA-AP-H27</strain>
    </source>
</reference>
<dbReference type="EMBL" id="JBBMFJ010000012">
    <property type="protein sequence ID" value="MEQ2563008.1"/>
    <property type="molecule type" value="Genomic_DNA"/>
</dbReference>
<dbReference type="RefSeq" id="WP_349229219.1">
    <property type="nucleotide sequence ID" value="NZ_JBBMFJ010000012.1"/>
</dbReference>